<dbReference type="Pfam" id="PF12780">
    <property type="entry name" value="AAA_8"/>
    <property type="match status" value="1"/>
</dbReference>
<gene>
    <name evidence="3" type="primary">DNAH7</name>
    <name evidence="3" type="ORF">CEXT_66961</name>
</gene>
<name>A0AAV4P3Y0_CAEEX</name>
<evidence type="ECO:0000256" key="1">
    <source>
        <dbReference type="ARBA" id="ARBA00008887"/>
    </source>
</evidence>
<comment type="caution">
    <text evidence="3">The sequence shown here is derived from an EMBL/GenBank/DDBJ whole genome shotgun (WGS) entry which is preliminary data.</text>
</comment>
<dbReference type="Proteomes" id="UP001054945">
    <property type="component" value="Unassembled WGS sequence"/>
</dbReference>
<proteinExistence type="inferred from homology"/>
<dbReference type="GO" id="GO:0007018">
    <property type="term" value="P:microtubule-based movement"/>
    <property type="evidence" value="ECO:0007669"/>
    <property type="project" value="InterPro"/>
</dbReference>
<accession>A0AAV4P3Y0</accession>
<keyword evidence="4" id="KW-1185">Reference proteome</keyword>
<evidence type="ECO:0000313" key="3">
    <source>
        <dbReference type="EMBL" id="GIX90738.1"/>
    </source>
</evidence>
<dbReference type="GO" id="GO:0045505">
    <property type="term" value="F:dynein intermediate chain binding"/>
    <property type="evidence" value="ECO:0007669"/>
    <property type="project" value="InterPro"/>
</dbReference>
<dbReference type="InterPro" id="IPR026983">
    <property type="entry name" value="DHC"/>
</dbReference>
<sequence length="173" mass="19769">HIVLAIVITGDSFRNRLRKFPSLVNCCTIDWFQAWPEDALEAVASKFLEEVELSDKERDGCIYMCKMFHTSTENLSELYYSELQRHNYVTPTSFGIDFNIQDSLEKKRRSVLKAKNRYEVGLQELQNAAFAVAKMQEKLTSLQPTLVIAGQKVEEQMAIVQAESADVAEVEKL</sequence>
<organism evidence="3 4">
    <name type="scientific">Caerostris extrusa</name>
    <name type="common">Bark spider</name>
    <name type="synonym">Caerostris bankana</name>
    <dbReference type="NCBI Taxonomy" id="172846"/>
    <lineage>
        <taxon>Eukaryota</taxon>
        <taxon>Metazoa</taxon>
        <taxon>Ecdysozoa</taxon>
        <taxon>Arthropoda</taxon>
        <taxon>Chelicerata</taxon>
        <taxon>Arachnida</taxon>
        <taxon>Araneae</taxon>
        <taxon>Araneomorphae</taxon>
        <taxon>Entelegynae</taxon>
        <taxon>Araneoidea</taxon>
        <taxon>Araneidae</taxon>
        <taxon>Caerostris</taxon>
    </lineage>
</organism>
<dbReference type="GO" id="GO:0051959">
    <property type="term" value="F:dynein light intermediate chain binding"/>
    <property type="evidence" value="ECO:0007669"/>
    <property type="project" value="InterPro"/>
</dbReference>
<dbReference type="PANTHER" id="PTHR22878">
    <property type="entry name" value="DYNEIN HEAVY CHAIN 6, AXONEMAL-LIKE-RELATED"/>
    <property type="match status" value="1"/>
</dbReference>
<dbReference type="InterPro" id="IPR027417">
    <property type="entry name" value="P-loop_NTPase"/>
</dbReference>
<dbReference type="AlphaFoldDB" id="A0AAV4P3Y0"/>
<dbReference type="EMBL" id="BPLR01003968">
    <property type="protein sequence ID" value="GIX90738.1"/>
    <property type="molecule type" value="Genomic_DNA"/>
</dbReference>
<protein>
    <submittedName>
        <fullName evidence="3">Dynein heavy chain 7, axonemal</fullName>
    </submittedName>
</protein>
<dbReference type="GO" id="GO:0030286">
    <property type="term" value="C:dynein complex"/>
    <property type="evidence" value="ECO:0007669"/>
    <property type="project" value="InterPro"/>
</dbReference>
<evidence type="ECO:0000313" key="4">
    <source>
        <dbReference type="Proteomes" id="UP001054945"/>
    </source>
</evidence>
<feature type="non-terminal residue" evidence="3">
    <location>
        <position position="1"/>
    </location>
</feature>
<reference evidence="3 4" key="1">
    <citation type="submission" date="2021-06" db="EMBL/GenBank/DDBJ databases">
        <title>Caerostris extrusa draft genome.</title>
        <authorList>
            <person name="Kono N."/>
            <person name="Arakawa K."/>
        </authorList>
    </citation>
    <scope>NUCLEOTIDE SEQUENCE [LARGE SCALE GENOMIC DNA]</scope>
</reference>
<feature type="domain" description="Dynein heavy chain AAA module D4" evidence="2">
    <location>
        <begin position="1"/>
        <end position="94"/>
    </location>
</feature>
<dbReference type="Gene3D" id="3.40.50.300">
    <property type="entry name" value="P-loop containing nucleotide triphosphate hydrolases"/>
    <property type="match status" value="1"/>
</dbReference>
<comment type="similarity">
    <text evidence="1">Belongs to the dynein heavy chain family.</text>
</comment>
<dbReference type="PANTHER" id="PTHR22878:SF66">
    <property type="entry name" value="DYNEIN AXONEMAL HEAVY CHAIN 7"/>
    <property type="match status" value="1"/>
</dbReference>
<evidence type="ECO:0000259" key="2">
    <source>
        <dbReference type="Pfam" id="PF12780"/>
    </source>
</evidence>
<dbReference type="Gene3D" id="1.20.920.20">
    <property type="match status" value="1"/>
</dbReference>
<dbReference type="InterPro" id="IPR024317">
    <property type="entry name" value="Dynein_heavy_chain_D4_dom"/>
</dbReference>